<keyword evidence="8 12" id="KW-0333">Golgi apparatus</keyword>
<evidence type="ECO:0000256" key="5">
    <source>
        <dbReference type="ARBA" id="ARBA00022490"/>
    </source>
</evidence>
<evidence type="ECO:0000256" key="3">
    <source>
        <dbReference type="ARBA" id="ARBA00011775"/>
    </source>
</evidence>
<dbReference type="PANTHER" id="PTHR11043">
    <property type="entry name" value="ZETA-COAT PROTEIN"/>
    <property type="match status" value="1"/>
</dbReference>
<evidence type="ECO:0000256" key="9">
    <source>
        <dbReference type="ARBA" id="ARBA00023136"/>
    </source>
</evidence>
<evidence type="ECO:0000256" key="8">
    <source>
        <dbReference type="ARBA" id="ARBA00023034"/>
    </source>
</evidence>
<proteinExistence type="inferred from homology"/>
<evidence type="ECO:0000256" key="7">
    <source>
        <dbReference type="ARBA" id="ARBA00022927"/>
    </source>
</evidence>
<evidence type="ECO:0000256" key="1">
    <source>
        <dbReference type="ARBA" id="ARBA00004255"/>
    </source>
</evidence>
<dbReference type="PANTHER" id="PTHR11043:SF0">
    <property type="entry name" value="COATOMER SUBUNIT ZETA"/>
    <property type="match status" value="1"/>
</dbReference>
<evidence type="ECO:0000256" key="11">
    <source>
        <dbReference type="ARBA" id="ARBA00045555"/>
    </source>
</evidence>
<dbReference type="FunFam" id="3.30.450.60:FF:000013">
    <property type="entry name" value="Coatomer subunit zeta"/>
    <property type="match status" value="1"/>
</dbReference>
<dbReference type="Pfam" id="PF01217">
    <property type="entry name" value="Clat_adaptor_s"/>
    <property type="match status" value="1"/>
</dbReference>
<reference evidence="15" key="1">
    <citation type="journal article" date="2017" name="Nucleic Acids Res.">
        <title>Proteogenomics produces comprehensive and highly accurate protein-coding gene annotation in a complete genome assembly of Malassezia sympodialis.</title>
        <authorList>
            <person name="Zhu Y."/>
            <person name="Engstroem P.G."/>
            <person name="Tellgren-Roth C."/>
            <person name="Baudo C.D."/>
            <person name="Kennell J.C."/>
            <person name="Sun S."/>
            <person name="Billmyre R.B."/>
            <person name="Schroeder M.S."/>
            <person name="Andersson A."/>
            <person name="Holm T."/>
            <person name="Sigurgeirsson B."/>
            <person name="Wu G."/>
            <person name="Sankaranarayanan S.R."/>
            <person name="Siddharthan R."/>
            <person name="Sanyal K."/>
            <person name="Lundeberg J."/>
            <person name="Nystedt B."/>
            <person name="Boekhout T."/>
            <person name="Dawson T.L. Jr."/>
            <person name="Heitman J."/>
            <person name="Scheynius A."/>
            <person name="Lehtioe J."/>
        </authorList>
    </citation>
    <scope>NUCLEOTIDE SEQUENCE [LARGE SCALE GENOMIC DNA]</scope>
    <source>
        <strain evidence="15">ATCC 42132</strain>
    </source>
</reference>
<keyword evidence="7 12" id="KW-0653">Protein transport</keyword>
<dbReference type="InterPro" id="IPR011012">
    <property type="entry name" value="Longin-like_dom_sf"/>
</dbReference>
<dbReference type="InterPro" id="IPR039652">
    <property type="entry name" value="Coatomer_zeta"/>
</dbReference>
<dbReference type="Proteomes" id="UP000186303">
    <property type="component" value="Chromosome 6"/>
</dbReference>
<evidence type="ECO:0000256" key="6">
    <source>
        <dbReference type="ARBA" id="ARBA00022892"/>
    </source>
</evidence>
<dbReference type="EMBL" id="LT671826">
    <property type="protein sequence ID" value="SHO79309.1"/>
    <property type="molecule type" value="Genomic_DNA"/>
</dbReference>
<comment type="subcellular location">
    <subcellularLocation>
        <location evidence="12">Cytoplasm</location>
    </subcellularLocation>
    <subcellularLocation>
        <location evidence="1 12">Golgi apparatus membrane</location>
        <topology evidence="1 12">Peripheral membrane protein</topology>
        <orientation evidence="1 12">Cytoplasmic side</orientation>
    </subcellularLocation>
    <subcellularLocation>
        <location evidence="12">Cytoplasmic vesicle</location>
        <location evidence="12">COPI-coated vesicle membrane</location>
        <topology evidence="12">Peripheral membrane protein</topology>
        <orientation evidence="12">Cytoplasmic side</orientation>
    </subcellularLocation>
</comment>
<evidence type="ECO:0000256" key="10">
    <source>
        <dbReference type="ARBA" id="ARBA00023329"/>
    </source>
</evidence>
<dbReference type="GO" id="GO:0006886">
    <property type="term" value="P:intracellular protein transport"/>
    <property type="evidence" value="ECO:0007669"/>
    <property type="project" value="TreeGrafter"/>
</dbReference>
<accession>A0A1M8AA49</accession>
<comment type="subunit">
    <text evidence="3 12">Oligomeric complex that consists of at least the alpha, beta, beta', gamma, delta, epsilon and zeta subunits.</text>
</comment>
<dbReference type="STRING" id="1230383.A0A1M8AA49"/>
<keyword evidence="10 12" id="KW-0968">Cytoplasmic vesicle</keyword>
<comment type="function">
    <text evidence="11">The coatomer is a cytosolic protein complex that binds to dilysine motifs and reversibly associates with Golgi non-clathrin-coated vesicles, which further mediate biosynthetic protein transport from the ER, via the Golgi up to the trans Golgi network. Coatomer complex is required for budding from Golgi membranes, and is essential for the retrograde Golgi-to-ER transport of dilysine-tagged proteins. The zeta subunit may be involved in regulating the coat assembly and, hence, the rate of biosynthetic protein transport due to its association-dissociation properties with the coatomer complex.</text>
</comment>
<dbReference type="Gene3D" id="3.30.450.60">
    <property type="match status" value="1"/>
</dbReference>
<dbReference type="OrthoDB" id="10249988at2759"/>
<dbReference type="GO" id="GO:0030126">
    <property type="term" value="C:COPI vesicle coat"/>
    <property type="evidence" value="ECO:0007669"/>
    <property type="project" value="UniProtKB-UniRule"/>
</dbReference>
<dbReference type="InterPro" id="IPR022775">
    <property type="entry name" value="AP_mu_sigma_su"/>
</dbReference>
<evidence type="ECO:0000259" key="13">
    <source>
        <dbReference type="Pfam" id="PF01217"/>
    </source>
</evidence>
<keyword evidence="6 12" id="KW-0931">ER-Golgi transport</keyword>
<dbReference type="GO" id="GO:0006891">
    <property type="term" value="P:intra-Golgi vesicle-mediated transport"/>
    <property type="evidence" value="ECO:0007669"/>
    <property type="project" value="TreeGrafter"/>
</dbReference>
<evidence type="ECO:0000256" key="2">
    <source>
        <dbReference type="ARBA" id="ARBA00006972"/>
    </source>
</evidence>
<dbReference type="SUPFAM" id="SSF64356">
    <property type="entry name" value="SNARE-like"/>
    <property type="match status" value="1"/>
</dbReference>
<gene>
    <name evidence="14" type="ORF">MSYG_3659</name>
</gene>
<comment type="similarity">
    <text evidence="2 12">Belongs to the adaptor complexes small subunit family.</text>
</comment>
<name>A0A1M8AA49_MALS4</name>
<feature type="domain" description="AP complex mu/sigma subunit" evidence="13">
    <location>
        <begin position="53"/>
        <end position="171"/>
    </location>
</feature>
<evidence type="ECO:0000256" key="12">
    <source>
        <dbReference type="RuleBase" id="RU366053"/>
    </source>
</evidence>
<keyword evidence="4 12" id="KW-0813">Transport</keyword>
<dbReference type="GO" id="GO:0006890">
    <property type="term" value="P:retrograde vesicle-mediated transport, Golgi to endoplasmic reticulum"/>
    <property type="evidence" value="ECO:0007669"/>
    <property type="project" value="UniProtKB-UniRule"/>
</dbReference>
<dbReference type="VEuPathDB" id="FungiDB:MSYG_3659"/>
<evidence type="ECO:0000313" key="15">
    <source>
        <dbReference type="Proteomes" id="UP000186303"/>
    </source>
</evidence>
<evidence type="ECO:0000313" key="14">
    <source>
        <dbReference type="EMBL" id="SHO79309.1"/>
    </source>
</evidence>
<dbReference type="AlphaFoldDB" id="A0A1M8AA49"/>
<evidence type="ECO:0000256" key="4">
    <source>
        <dbReference type="ARBA" id="ARBA00022448"/>
    </source>
</evidence>
<keyword evidence="15" id="KW-1185">Reference proteome</keyword>
<organism evidence="14 15">
    <name type="scientific">Malassezia sympodialis (strain ATCC 42132)</name>
    <name type="common">Atopic eczema-associated yeast</name>
    <dbReference type="NCBI Taxonomy" id="1230383"/>
    <lineage>
        <taxon>Eukaryota</taxon>
        <taxon>Fungi</taxon>
        <taxon>Dikarya</taxon>
        <taxon>Basidiomycota</taxon>
        <taxon>Ustilaginomycotina</taxon>
        <taxon>Malasseziomycetes</taxon>
        <taxon>Malasseziales</taxon>
        <taxon>Malasseziaceae</taxon>
        <taxon>Malassezia</taxon>
    </lineage>
</organism>
<protein>
    <recommendedName>
        <fullName evidence="12">Coatomer subunit zeta</fullName>
    </recommendedName>
</protein>
<dbReference type="OMA" id="NELMLHS"/>
<keyword evidence="5 12" id="KW-0963">Cytoplasm</keyword>
<dbReference type="GO" id="GO:0000139">
    <property type="term" value="C:Golgi membrane"/>
    <property type="evidence" value="ECO:0007669"/>
    <property type="project" value="UniProtKB-SubCell"/>
</dbReference>
<sequence>MRDMNLTLYSTRAVLLLDSEGHRILAKYYEPPGVRADGVAAPAGAGAAGLAPLYAKNPYQTQKQQEALEHGVWDKARRASGDLFQYDNQLVLFKASYDVYLFVIAPEHENELMIHSFLQSFYDTLSVLLQSQIDKRTILDNMDLVTLALDESIDDGIILETDSAAIANRVTRPRSDTIEVQINEQTLLNAYTNFREKTRVAQRLSGL</sequence>
<keyword evidence="9 12" id="KW-0472">Membrane</keyword>